<dbReference type="InterPro" id="IPR036249">
    <property type="entry name" value="Thioredoxin-like_sf"/>
</dbReference>
<name>A0AA38REN0_9PEZI</name>
<evidence type="ECO:0000313" key="5">
    <source>
        <dbReference type="Proteomes" id="UP001174694"/>
    </source>
</evidence>
<sequence>MTVHNIETVDGFKEAIRSHDVVMVDWFATWCGPCKAIAPMVAKWSNENTDIYFIKVDVDNLPELSQEYSIRAMPTFTFFKDGEKVDEFVGANPAALQKLVVKHKPAADEAAAEKTETA</sequence>
<dbReference type="EMBL" id="JANBVO010000031">
    <property type="protein sequence ID" value="KAJ9138212.1"/>
    <property type="molecule type" value="Genomic_DNA"/>
</dbReference>
<dbReference type="NCBIfam" id="TIGR01068">
    <property type="entry name" value="thioredoxin"/>
    <property type="match status" value="1"/>
</dbReference>
<keyword evidence="5" id="KW-1185">Reference proteome</keyword>
<reference evidence="4" key="1">
    <citation type="submission" date="2022-07" db="EMBL/GenBank/DDBJ databases">
        <title>Fungi with potential for degradation of polypropylene.</title>
        <authorList>
            <person name="Gostincar C."/>
        </authorList>
    </citation>
    <scope>NUCLEOTIDE SEQUENCE</scope>
    <source>
        <strain evidence="4">EXF-13308</strain>
    </source>
</reference>
<comment type="caution">
    <text evidence="4">The sequence shown here is derived from an EMBL/GenBank/DDBJ whole genome shotgun (WGS) entry which is preliminary data.</text>
</comment>
<protein>
    <recommendedName>
        <fullName evidence="3">Thioredoxin domain-containing protein</fullName>
    </recommendedName>
</protein>
<dbReference type="GO" id="GO:0015035">
    <property type="term" value="F:protein-disulfide reductase activity"/>
    <property type="evidence" value="ECO:0007669"/>
    <property type="project" value="InterPro"/>
</dbReference>
<evidence type="ECO:0000256" key="1">
    <source>
        <dbReference type="ARBA" id="ARBA00008987"/>
    </source>
</evidence>
<dbReference type="Pfam" id="PF00085">
    <property type="entry name" value="Thioredoxin"/>
    <property type="match status" value="1"/>
</dbReference>
<keyword evidence="2" id="KW-1015">Disulfide bond</keyword>
<feature type="domain" description="Thioredoxin" evidence="3">
    <location>
        <begin position="1"/>
        <end position="105"/>
    </location>
</feature>
<evidence type="ECO:0000313" key="4">
    <source>
        <dbReference type="EMBL" id="KAJ9138212.1"/>
    </source>
</evidence>
<dbReference type="Gene3D" id="3.40.30.10">
    <property type="entry name" value="Glutaredoxin"/>
    <property type="match status" value="1"/>
</dbReference>
<dbReference type="CDD" id="cd02947">
    <property type="entry name" value="TRX_family"/>
    <property type="match status" value="1"/>
</dbReference>
<proteinExistence type="inferred from homology"/>
<dbReference type="SUPFAM" id="SSF52833">
    <property type="entry name" value="Thioredoxin-like"/>
    <property type="match status" value="1"/>
</dbReference>
<organism evidence="4 5">
    <name type="scientific">Pleurostoma richardsiae</name>
    <dbReference type="NCBI Taxonomy" id="41990"/>
    <lineage>
        <taxon>Eukaryota</taxon>
        <taxon>Fungi</taxon>
        <taxon>Dikarya</taxon>
        <taxon>Ascomycota</taxon>
        <taxon>Pezizomycotina</taxon>
        <taxon>Sordariomycetes</taxon>
        <taxon>Sordariomycetidae</taxon>
        <taxon>Calosphaeriales</taxon>
        <taxon>Pleurostomataceae</taxon>
        <taxon>Pleurostoma</taxon>
    </lineage>
</organism>
<accession>A0AA38REN0</accession>
<dbReference type="Proteomes" id="UP001174694">
    <property type="component" value="Unassembled WGS sequence"/>
</dbReference>
<dbReference type="FunFam" id="3.40.30.10:FF:000245">
    <property type="entry name" value="Thioredoxin"/>
    <property type="match status" value="1"/>
</dbReference>
<dbReference type="InterPro" id="IPR005746">
    <property type="entry name" value="Thioredoxin"/>
</dbReference>
<evidence type="ECO:0000259" key="3">
    <source>
        <dbReference type="PROSITE" id="PS51352"/>
    </source>
</evidence>
<dbReference type="AlphaFoldDB" id="A0AA38REN0"/>
<gene>
    <name evidence="4" type="ORF">NKR23_g8762</name>
</gene>
<comment type="similarity">
    <text evidence="1">Belongs to the thioredoxin family.</text>
</comment>
<dbReference type="PANTHER" id="PTHR46115">
    <property type="entry name" value="THIOREDOXIN-LIKE PROTEIN 1"/>
    <property type="match status" value="1"/>
</dbReference>
<dbReference type="InterPro" id="IPR013766">
    <property type="entry name" value="Thioredoxin_domain"/>
</dbReference>
<dbReference type="PRINTS" id="PR00421">
    <property type="entry name" value="THIOREDOXIN"/>
</dbReference>
<dbReference type="PROSITE" id="PS51352">
    <property type="entry name" value="THIOREDOXIN_2"/>
    <property type="match status" value="1"/>
</dbReference>
<evidence type="ECO:0000256" key="2">
    <source>
        <dbReference type="ARBA" id="ARBA00023157"/>
    </source>
</evidence>